<dbReference type="InterPro" id="IPR024616">
    <property type="entry name" value="Pherophorin"/>
</dbReference>
<feature type="domain" description="Pherophorin" evidence="3">
    <location>
        <begin position="41"/>
        <end position="194"/>
    </location>
</feature>
<sequence>MTTSNPRISVSRAMRMELALALVAFVALLGHGAQAQSSSTFPYSSCTQSPSAYSLLPVARSLGNGQYCFTLNAKPPTGCNTYCCTRADVVKMQLNVNAACDVDDANVTVTVSGVPVKQQPEAEFKEPKSGRFVLAISELSLNRGSSGADICISLKPNKKGKGCTTLQQLCVPPAGMPSGVCSAALLDSNKACCPISTVAPPPPSPSPPPPSPPPPTMPLPPPPSPPPPAPPPPGFPPPPVYPGSTCTACVFLNLNAVAPGNGNSNTRFLPAQCGLYAMRIIADINAAGAALAEPFSLSGCSDNLLKVCGAFTSADEAAKLKTASLVQQWVKLVRGPAPVCPGYLKGFTVSAYLGGQGSCLSASDAASC</sequence>
<feature type="region of interest" description="Disordered" evidence="1">
    <location>
        <begin position="199"/>
        <end position="231"/>
    </location>
</feature>
<reference evidence="4 6" key="2">
    <citation type="journal article" date="2021" name="Sci. Rep.">
        <title>Genome sequencing of the multicellular alga Astrephomene provides insights into convergent evolution of germ-soma differentiation.</title>
        <authorList>
            <person name="Yamashita S."/>
            <person name="Yamamoto K."/>
            <person name="Matsuzaki R."/>
            <person name="Suzuki S."/>
            <person name="Yamaguchi H."/>
            <person name="Hirooka S."/>
            <person name="Minakuchi Y."/>
            <person name="Miyagishima S."/>
            <person name="Kawachi M."/>
            <person name="Toyoda A."/>
            <person name="Nozaki H."/>
        </authorList>
    </citation>
    <scope>NUCLEOTIDE SEQUENCE [LARGE SCALE GENOMIC DNA]</scope>
    <source>
        <strain evidence="4 6">NIES-4017</strain>
    </source>
</reference>
<comment type="caution">
    <text evidence="4">The sequence shown here is derived from an EMBL/GenBank/DDBJ whole genome shotgun (WGS) entry which is preliminary data.</text>
</comment>
<accession>A0AAD3DJ07</accession>
<proteinExistence type="predicted"/>
<dbReference type="PRINTS" id="PR01217">
    <property type="entry name" value="PRICHEXTENSN"/>
</dbReference>
<dbReference type="EMBL" id="BMAR01000051">
    <property type="protein sequence ID" value="GFR51502.1"/>
    <property type="molecule type" value="Genomic_DNA"/>
</dbReference>
<organism evidence="4 6">
    <name type="scientific">Astrephomene gubernaculifera</name>
    <dbReference type="NCBI Taxonomy" id="47775"/>
    <lineage>
        <taxon>Eukaryota</taxon>
        <taxon>Viridiplantae</taxon>
        <taxon>Chlorophyta</taxon>
        <taxon>core chlorophytes</taxon>
        <taxon>Chlorophyceae</taxon>
        <taxon>CS clade</taxon>
        <taxon>Chlamydomonadales</taxon>
        <taxon>Astrephomenaceae</taxon>
        <taxon>Astrephomene</taxon>
    </lineage>
</organism>
<keyword evidence="6" id="KW-1185">Reference proteome</keyword>
<evidence type="ECO:0000256" key="1">
    <source>
        <dbReference type="SAM" id="MobiDB-lite"/>
    </source>
</evidence>
<evidence type="ECO:0000313" key="5">
    <source>
        <dbReference type="EMBL" id="GFR51502.1"/>
    </source>
</evidence>
<evidence type="ECO:0000256" key="2">
    <source>
        <dbReference type="SAM" id="SignalP"/>
    </source>
</evidence>
<keyword evidence="2" id="KW-0732">Signal</keyword>
<evidence type="ECO:0000313" key="6">
    <source>
        <dbReference type="Proteomes" id="UP001054857"/>
    </source>
</evidence>
<gene>
    <name evidence="5" type="ORF">Agub_g13916</name>
    <name evidence="4" type="ORF">Agub_g3653</name>
</gene>
<dbReference type="EMBL" id="BMAR01000003">
    <property type="protein sequence ID" value="GFR42734.1"/>
    <property type="molecule type" value="Genomic_DNA"/>
</dbReference>
<evidence type="ECO:0000259" key="3">
    <source>
        <dbReference type="Pfam" id="PF12499"/>
    </source>
</evidence>
<evidence type="ECO:0000313" key="4">
    <source>
        <dbReference type="EMBL" id="GFR42734.1"/>
    </source>
</evidence>
<reference evidence="4" key="1">
    <citation type="submission" date="2020-08" db="EMBL/GenBank/DDBJ databases">
        <authorList>
            <person name="Yamashita S."/>
            <person name="Nozaki H."/>
        </authorList>
    </citation>
    <scope>NUCLEOTIDE SEQUENCE</scope>
    <source>
        <strain evidence="4">NIES-4017</strain>
    </source>
</reference>
<dbReference type="Pfam" id="PF12499">
    <property type="entry name" value="DUF3707"/>
    <property type="match status" value="1"/>
</dbReference>
<name>A0AAD3DJ07_9CHLO</name>
<dbReference type="AlphaFoldDB" id="A0AAD3DJ07"/>
<feature type="signal peptide" evidence="2">
    <location>
        <begin position="1"/>
        <end position="35"/>
    </location>
</feature>
<feature type="chain" id="PRO_5042440946" description="Pherophorin domain-containing protein" evidence="2">
    <location>
        <begin position="36"/>
        <end position="368"/>
    </location>
</feature>
<protein>
    <recommendedName>
        <fullName evidence="3">Pherophorin domain-containing protein</fullName>
    </recommendedName>
</protein>
<dbReference type="Proteomes" id="UP001054857">
    <property type="component" value="Unassembled WGS sequence"/>
</dbReference>